<comment type="caution">
    <text evidence="1">The sequence shown here is derived from an EMBL/GenBank/DDBJ whole genome shotgun (WGS) entry which is preliminary data.</text>
</comment>
<proteinExistence type="predicted"/>
<evidence type="ECO:0000313" key="1">
    <source>
        <dbReference type="EMBL" id="MFL0162575.1"/>
    </source>
</evidence>
<evidence type="ECO:0000313" key="2">
    <source>
        <dbReference type="Proteomes" id="UP001623558"/>
    </source>
</evidence>
<dbReference type="EMBL" id="JBEWZH010000006">
    <property type="protein sequence ID" value="MFL0162575.1"/>
    <property type="molecule type" value="Genomic_DNA"/>
</dbReference>
<dbReference type="RefSeq" id="WP_406751419.1">
    <property type="nucleotide sequence ID" value="NZ_JBEWZH010000006.1"/>
</dbReference>
<dbReference type="Proteomes" id="UP001623558">
    <property type="component" value="Unassembled WGS sequence"/>
</dbReference>
<sequence length="52" mass="5574">MNNNEQNNPAEKSNSKVEKRVWISPELNVWASANIGAYPGGVADGGAQSYIP</sequence>
<name>A0ABW8RV31_9BACT</name>
<keyword evidence="2" id="KW-1185">Reference proteome</keyword>
<accession>A0ABW8RV31</accession>
<organism evidence="1 2">
    <name type="scientific">Aquirufa salirivi</name>
    <dbReference type="NCBI Taxonomy" id="3104729"/>
    <lineage>
        <taxon>Bacteria</taxon>
        <taxon>Pseudomonadati</taxon>
        <taxon>Bacteroidota</taxon>
        <taxon>Cytophagia</taxon>
        <taxon>Cytophagales</taxon>
        <taxon>Flectobacillaceae</taxon>
        <taxon>Aquirufa</taxon>
    </lineage>
</organism>
<protein>
    <submittedName>
        <fullName evidence="1">Uncharacterized protein</fullName>
    </submittedName>
</protein>
<gene>
    <name evidence="1" type="ORF">U0R11_09260</name>
</gene>
<reference evidence="1 2" key="1">
    <citation type="submission" date="2024-07" db="EMBL/GenBank/DDBJ databases">
        <authorList>
            <person name="Pitt A."/>
            <person name="Hahn M.W."/>
        </authorList>
    </citation>
    <scope>NUCLEOTIDE SEQUENCE [LARGE SCALE GENOMIC DNA]</scope>
    <source>
        <strain evidence="1 2">1-SAACH-A3</strain>
    </source>
</reference>